<name>A0A8X6G747_TRICU</name>
<organism evidence="1 2">
    <name type="scientific">Trichonephila clavata</name>
    <name type="common">Joro spider</name>
    <name type="synonym">Nephila clavata</name>
    <dbReference type="NCBI Taxonomy" id="2740835"/>
    <lineage>
        <taxon>Eukaryota</taxon>
        <taxon>Metazoa</taxon>
        <taxon>Ecdysozoa</taxon>
        <taxon>Arthropoda</taxon>
        <taxon>Chelicerata</taxon>
        <taxon>Arachnida</taxon>
        <taxon>Araneae</taxon>
        <taxon>Araneomorphae</taxon>
        <taxon>Entelegynae</taxon>
        <taxon>Araneoidea</taxon>
        <taxon>Nephilidae</taxon>
        <taxon>Trichonephila</taxon>
    </lineage>
</organism>
<protein>
    <submittedName>
        <fullName evidence="1">Uncharacterized protein</fullName>
    </submittedName>
</protein>
<sequence length="95" mass="10777">MKRLLDINPFTGYFVEFIVVGVSGSASRESCVEKPFHVAHDATEVNDRNYVGIVLESFIERIKIHPSNPHSLILKNRNERSSSLVTSILKEYCRA</sequence>
<keyword evidence="2" id="KW-1185">Reference proteome</keyword>
<reference evidence="1" key="1">
    <citation type="submission" date="2020-07" db="EMBL/GenBank/DDBJ databases">
        <title>Multicomponent nature underlies the extraordinary mechanical properties of spider dragline silk.</title>
        <authorList>
            <person name="Kono N."/>
            <person name="Nakamura H."/>
            <person name="Mori M."/>
            <person name="Yoshida Y."/>
            <person name="Ohtoshi R."/>
            <person name="Malay A.D."/>
            <person name="Moran D.A.P."/>
            <person name="Tomita M."/>
            <person name="Numata K."/>
            <person name="Arakawa K."/>
        </authorList>
    </citation>
    <scope>NUCLEOTIDE SEQUENCE</scope>
</reference>
<dbReference type="AlphaFoldDB" id="A0A8X6G747"/>
<dbReference type="Proteomes" id="UP000887116">
    <property type="component" value="Unassembled WGS sequence"/>
</dbReference>
<evidence type="ECO:0000313" key="2">
    <source>
        <dbReference type="Proteomes" id="UP000887116"/>
    </source>
</evidence>
<comment type="caution">
    <text evidence="1">The sequence shown here is derived from an EMBL/GenBank/DDBJ whole genome shotgun (WGS) entry which is preliminary data.</text>
</comment>
<dbReference type="EMBL" id="BMAO01004805">
    <property type="protein sequence ID" value="GFQ97058.1"/>
    <property type="molecule type" value="Genomic_DNA"/>
</dbReference>
<evidence type="ECO:0000313" key="1">
    <source>
        <dbReference type="EMBL" id="GFQ97058.1"/>
    </source>
</evidence>
<gene>
    <name evidence="1" type="ORF">TNCT_651091</name>
</gene>
<proteinExistence type="predicted"/>
<accession>A0A8X6G747</accession>